<keyword evidence="5" id="KW-1185">Reference proteome</keyword>
<proteinExistence type="inferred from homology"/>
<evidence type="ECO:0000313" key="5">
    <source>
        <dbReference type="Proteomes" id="UP000008827"/>
    </source>
</evidence>
<protein>
    <recommendedName>
        <fullName evidence="2">LOB domain-containing protein</fullName>
    </recommendedName>
</protein>
<gene>
    <name evidence="3" type="ORF">GLYMA_08G147300</name>
</gene>
<accession>K7L6S0</accession>
<dbReference type="AlphaFoldDB" id="K7L6S0"/>
<dbReference type="SMR" id="K7L6S0"/>
<dbReference type="Pfam" id="PF03195">
    <property type="entry name" value="LOB"/>
    <property type="match status" value="1"/>
</dbReference>
<dbReference type="Gramene" id="KRH43399">
    <property type="protein sequence ID" value="KRH43399"/>
    <property type="gene ID" value="GLYMA_08G147300"/>
</dbReference>
<evidence type="ECO:0000256" key="1">
    <source>
        <dbReference type="ARBA" id="ARBA00005474"/>
    </source>
</evidence>
<reference evidence="3 4" key="1">
    <citation type="journal article" date="2010" name="Nature">
        <title>Genome sequence of the palaeopolyploid soybean.</title>
        <authorList>
            <person name="Schmutz J."/>
            <person name="Cannon S.B."/>
            <person name="Schlueter J."/>
            <person name="Ma J."/>
            <person name="Mitros T."/>
            <person name="Nelson W."/>
            <person name="Hyten D.L."/>
            <person name="Song Q."/>
            <person name="Thelen J.J."/>
            <person name="Cheng J."/>
            <person name="Xu D."/>
            <person name="Hellsten U."/>
            <person name="May G.D."/>
            <person name="Yu Y."/>
            <person name="Sakurai T."/>
            <person name="Umezawa T."/>
            <person name="Bhattacharyya M.K."/>
            <person name="Sandhu D."/>
            <person name="Valliyodan B."/>
            <person name="Lindquist E."/>
            <person name="Peto M."/>
            <person name="Grant D."/>
            <person name="Shu S."/>
            <person name="Goodstein D."/>
            <person name="Barry K."/>
            <person name="Futrell-Griggs M."/>
            <person name="Abernathy B."/>
            <person name="Du J."/>
            <person name="Tian Z."/>
            <person name="Zhu L."/>
            <person name="Gill N."/>
            <person name="Joshi T."/>
            <person name="Libault M."/>
            <person name="Sethuraman A."/>
            <person name="Zhang X.-C."/>
            <person name="Shinozaki K."/>
            <person name="Nguyen H.T."/>
            <person name="Wing R.A."/>
            <person name="Cregan P."/>
            <person name="Specht J."/>
            <person name="Grimwood J."/>
            <person name="Rokhsar D."/>
            <person name="Stacey G."/>
            <person name="Shoemaker R.C."/>
            <person name="Jackson S.A."/>
        </authorList>
    </citation>
    <scope>NUCLEOTIDE SEQUENCE [LARGE SCALE GENOMIC DNA]</scope>
    <source>
        <strain evidence="4">cv. Williams 82</strain>
        <tissue evidence="3">Callus</tissue>
    </source>
</reference>
<reference evidence="3" key="3">
    <citation type="submission" date="2018-07" db="EMBL/GenBank/DDBJ databases">
        <title>WGS assembly of Glycine max.</title>
        <authorList>
            <person name="Schmutz J."/>
            <person name="Cannon S."/>
            <person name="Schlueter J."/>
            <person name="Ma J."/>
            <person name="Mitros T."/>
            <person name="Nelson W."/>
            <person name="Hyten D."/>
            <person name="Song Q."/>
            <person name="Thelen J."/>
            <person name="Cheng J."/>
            <person name="Xu D."/>
            <person name="Hellsten U."/>
            <person name="May G."/>
            <person name="Yu Y."/>
            <person name="Sakurai T."/>
            <person name="Umezawa T."/>
            <person name="Bhattacharyya M."/>
            <person name="Sandhu D."/>
            <person name="Valliyodan B."/>
            <person name="Lindquist E."/>
            <person name="Peto M."/>
            <person name="Grant D."/>
            <person name="Shu S."/>
            <person name="Goodstein D."/>
            <person name="Barry K."/>
            <person name="Futrell-Griggs M."/>
            <person name="Abernathy B."/>
            <person name="Du J."/>
            <person name="Tian Z."/>
            <person name="Zhu L."/>
            <person name="Gill N."/>
            <person name="Joshi T."/>
            <person name="Libault M."/>
            <person name="Sethuraman A."/>
            <person name="Zhang X."/>
            <person name="Shinozaki K."/>
            <person name="Nguyen H."/>
            <person name="Wing R."/>
            <person name="Cregan P."/>
            <person name="Specht J."/>
            <person name="Grimwood J."/>
            <person name="Rokhsar D."/>
            <person name="Stacey G."/>
            <person name="Shoemaker R."/>
            <person name="Jackson S."/>
        </authorList>
    </citation>
    <scope>NUCLEOTIDE SEQUENCE</scope>
    <source>
        <tissue evidence="3">Callus</tissue>
    </source>
</reference>
<dbReference type="EMBL" id="CM000841">
    <property type="protein sequence ID" value="KRH43399.1"/>
    <property type="molecule type" value="Genomic_DNA"/>
</dbReference>
<evidence type="ECO:0000313" key="4">
    <source>
        <dbReference type="EnsemblPlants" id="KRH43399"/>
    </source>
</evidence>
<dbReference type="ExpressionAtlas" id="K7L6S0">
    <property type="expression patterns" value="baseline"/>
</dbReference>
<reference evidence="4" key="2">
    <citation type="submission" date="2018-02" db="UniProtKB">
        <authorList>
            <consortium name="EnsemblPlants"/>
        </authorList>
    </citation>
    <scope>IDENTIFICATION</scope>
    <source>
        <strain evidence="4">Williams 82</strain>
    </source>
</reference>
<name>K7L6S0_SOYBN</name>
<feature type="domain" description="LOB" evidence="2">
    <location>
        <begin position="26"/>
        <end position="65"/>
    </location>
</feature>
<comment type="similarity">
    <text evidence="1">Belongs to the LOB domain-containing protein family.</text>
</comment>
<evidence type="ECO:0000259" key="2">
    <source>
        <dbReference type="Pfam" id="PF03195"/>
    </source>
</evidence>
<dbReference type="Proteomes" id="UP000008827">
    <property type="component" value="Chromosome 8"/>
</dbReference>
<dbReference type="InterPro" id="IPR004883">
    <property type="entry name" value="LOB"/>
</dbReference>
<evidence type="ECO:0000313" key="3">
    <source>
        <dbReference type="EMBL" id="KRH43399.1"/>
    </source>
</evidence>
<dbReference type="EnsemblPlants" id="KRH43399">
    <property type="protein sequence ID" value="KRH43399"/>
    <property type="gene ID" value="GLYMA_08G147300"/>
</dbReference>
<organism evidence="3">
    <name type="scientific">Glycine max</name>
    <name type="common">Soybean</name>
    <name type="synonym">Glycine hispida</name>
    <dbReference type="NCBI Taxonomy" id="3847"/>
    <lineage>
        <taxon>Eukaryota</taxon>
        <taxon>Viridiplantae</taxon>
        <taxon>Streptophyta</taxon>
        <taxon>Embryophyta</taxon>
        <taxon>Tracheophyta</taxon>
        <taxon>Spermatophyta</taxon>
        <taxon>Magnoliopsida</taxon>
        <taxon>eudicotyledons</taxon>
        <taxon>Gunneridae</taxon>
        <taxon>Pentapetalae</taxon>
        <taxon>rosids</taxon>
        <taxon>fabids</taxon>
        <taxon>Fabales</taxon>
        <taxon>Fabaceae</taxon>
        <taxon>Papilionoideae</taxon>
        <taxon>50 kb inversion clade</taxon>
        <taxon>NPAAA clade</taxon>
        <taxon>indigoferoid/millettioid clade</taxon>
        <taxon>Phaseoleae</taxon>
        <taxon>Glycine</taxon>
        <taxon>Glycine subgen. Soja</taxon>
    </lineage>
</organism>
<sequence length="104" mass="11970">MISFLFFKKKIDIMMSGSKFHHTYVNNLQILYFEAHCRIQGPIYGCAGIIFKLYEQINSAEIALAYIDIQTQTACHKLQAESNFDVLPAQSSITAKFQWKSELE</sequence>